<reference evidence="1" key="1">
    <citation type="submission" date="2022-04" db="EMBL/GenBank/DDBJ databases">
        <title>Genome of the entomopathogenic fungus Entomophthora muscae.</title>
        <authorList>
            <person name="Elya C."/>
            <person name="Lovett B.R."/>
            <person name="Lee E."/>
            <person name="Macias A.M."/>
            <person name="Hajek A.E."/>
            <person name="De Bivort B.L."/>
            <person name="Kasson M.T."/>
            <person name="De Fine Licht H.H."/>
            <person name="Stajich J.E."/>
        </authorList>
    </citation>
    <scope>NUCLEOTIDE SEQUENCE</scope>
    <source>
        <strain evidence="1">Berkeley</strain>
    </source>
</reference>
<accession>A0ACC2RWI9</accession>
<dbReference type="Proteomes" id="UP001165960">
    <property type="component" value="Unassembled WGS sequence"/>
</dbReference>
<gene>
    <name evidence="1" type="ORF">DSO57_1014154</name>
</gene>
<evidence type="ECO:0000313" key="1">
    <source>
        <dbReference type="EMBL" id="KAJ9054474.1"/>
    </source>
</evidence>
<sequence>MRYPGNSMQSSFLAGFEENRGSPLSSALQELLSAIQERSIEAGHRSRNLRRRSGVSQGPVFSNRPRRKAFRLSESKTVSVIKGITNNEYSISTRDFPLNFDIVDSDGGDHDPPHTIMNILQTDSCVYSSKKKSNINVILKFNPVGSGVSDSSCVITSITIRSPSEGFTAPCTDCLIFLSHTPLTIEDLAKYDDFEEIDFESSSKNPIKYGWPIPNLPPAAYVKLRSSLNFTHTTKFPHRSTKFIGLKLLRAGGLGDNIDLQSFSVSGFTGARSFAQADMI</sequence>
<comment type="caution">
    <text evidence="1">The sequence shown here is derived from an EMBL/GenBank/DDBJ whole genome shotgun (WGS) entry which is preliminary data.</text>
</comment>
<protein>
    <submittedName>
        <fullName evidence="1">Uncharacterized protein</fullName>
    </submittedName>
</protein>
<dbReference type="EMBL" id="QTSX02006443">
    <property type="protein sequence ID" value="KAJ9054474.1"/>
    <property type="molecule type" value="Genomic_DNA"/>
</dbReference>
<proteinExistence type="predicted"/>
<evidence type="ECO:0000313" key="2">
    <source>
        <dbReference type="Proteomes" id="UP001165960"/>
    </source>
</evidence>
<name>A0ACC2RWI9_9FUNG</name>
<keyword evidence="2" id="KW-1185">Reference proteome</keyword>
<organism evidence="1 2">
    <name type="scientific">Entomophthora muscae</name>
    <dbReference type="NCBI Taxonomy" id="34485"/>
    <lineage>
        <taxon>Eukaryota</taxon>
        <taxon>Fungi</taxon>
        <taxon>Fungi incertae sedis</taxon>
        <taxon>Zoopagomycota</taxon>
        <taxon>Entomophthoromycotina</taxon>
        <taxon>Entomophthoromycetes</taxon>
        <taxon>Entomophthorales</taxon>
        <taxon>Entomophthoraceae</taxon>
        <taxon>Entomophthora</taxon>
    </lineage>
</organism>